<evidence type="ECO:0000256" key="2">
    <source>
        <dbReference type="SAM" id="Phobius"/>
    </source>
</evidence>
<dbReference type="Proteomes" id="UP000254937">
    <property type="component" value="Unassembled WGS sequence"/>
</dbReference>
<dbReference type="AlphaFoldDB" id="A0A370P5X3"/>
<keyword evidence="2" id="KW-1133">Transmembrane helix</keyword>
<proteinExistence type="predicted"/>
<feature type="region of interest" description="Disordered" evidence="1">
    <location>
        <begin position="1"/>
        <end position="32"/>
    </location>
</feature>
<feature type="region of interest" description="Disordered" evidence="1">
    <location>
        <begin position="130"/>
        <end position="155"/>
    </location>
</feature>
<accession>A0A370P5X3</accession>
<keyword evidence="2" id="KW-0472">Membrane</keyword>
<organism evidence="3 4">
    <name type="scientific">Aspergillus phoenicis ATCC 13157</name>
    <dbReference type="NCBI Taxonomy" id="1353007"/>
    <lineage>
        <taxon>Eukaryota</taxon>
        <taxon>Fungi</taxon>
        <taxon>Dikarya</taxon>
        <taxon>Ascomycota</taxon>
        <taxon>Pezizomycotina</taxon>
        <taxon>Eurotiomycetes</taxon>
        <taxon>Eurotiomycetidae</taxon>
        <taxon>Eurotiales</taxon>
        <taxon>Aspergillaceae</taxon>
        <taxon>Aspergillus</taxon>
    </lineage>
</organism>
<name>A0A370P5X3_ASPPH</name>
<dbReference type="InterPro" id="IPR039965">
    <property type="entry name" value="C3H7.08c"/>
</dbReference>
<dbReference type="EMBL" id="KZ851872">
    <property type="protein sequence ID" value="RDK37250.1"/>
    <property type="molecule type" value="Genomic_DNA"/>
</dbReference>
<keyword evidence="2" id="KW-0812">Transmembrane</keyword>
<protein>
    <submittedName>
        <fullName evidence="3">Uncharacterized protein</fullName>
    </submittedName>
</protein>
<sequence length="303" mass="34663">MRKKNLASSKRRDPDRFLPLSARGKGESQTTNLWEESCSDCKTRESRHITVASRNPRLAMAELRMEDPRHLRAGQVDGMRRANTRVYRNRYPSGSQPRGLSQQPTGSWPTKCHLMMRRQHHTSDAHRFSHLLPQDPFEPPTPHSPRRHTSAPRKPITMSSIAAMASRRAFARQSFLRAPPRRFYSSSKVEEAGLDKGPKRDPELYVLLGVMSGAFLLAGWYFGRKPTSVTSESNVRIGESAMPWEQADESGKVYKYQYHPHGDKSQPLRNAPSALNTVIVPNVTLPVDLHERYNKYGKEEWDY</sequence>
<reference evidence="3 4" key="1">
    <citation type="submission" date="2018-07" db="EMBL/GenBank/DDBJ databases">
        <title>Section-level genome sequencing of Aspergillus section Nigri to investigate inter- and intra-species variation.</title>
        <authorList>
            <consortium name="DOE Joint Genome Institute"/>
            <person name="Vesth T.C."/>
            <person name="Nybo J.L."/>
            <person name="Theobald S."/>
            <person name="Frisvad J.C."/>
            <person name="Larsen T.O."/>
            <person name="Nielsen K.F."/>
            <person name="Hoof J.B."/>
            <person name="Brandl J."/>
            <person name="Salamov A."/>
            <person name="Riley R."/>
            <person name="Gladden J.M."/>
            <person name="Phatale P."/>
            <person name="Nielsen M.T."/>
            <person name="Lyhne E.K."/>
            <person name="Kogle M.E."/>
            <person name="Strasser K."/>
            <person name="McDonnell E."/>
            <person name="Barry K."/>
            <person name="Clum A."/>
            <person name="Chen C."/>
            <person name="Nolan M."/>
            <person name="Sandor L."/>
            <person name="Kuo A."/>
            <person name="Lipzen A."/>
            <person name="Hainaut M."/>
            <person name="Drula E."/>
            <person name="Tsang A."/>
            <person name="Magnuson J.K."/>
            <person name="Henrissat B."/>
            <person name="Wiebenga A."/>
            <person name="Simmons B.A."/>
            <person name="Makela M.R."/>
            <person name="De vries R.P."/>
            <person name="Grigoriev I.V."/>
            <person name="Mortensen U.H."/>
            <person name="Baker S.E."/>
            <person name="Andersen M.R."/>
        </authorList>
    </citation>
    <scope>NUCLEOTIDE SEQUENCE [LARGE SCALE GENOMIC DNA]</scope>
    <source>
        <strain evidence="3 4">ATCC 13157</strain>
    </source>
</reference>
<evidence type="ECO:0000313" key="4">
    <source>
        <dbReference type="Proteomes" id="UP000254937"/>
    </source>
</evidence>
<evidence type="ECO:0000256" key="1">
    <source>
        <dbReference type="SAM" id="MobiDB-lite"/>
    </source>
</evidence>
<dbReference type="PANTHER" id="PTHR40466:SF1">
    <property type="entry name" value="FUNGAL PROTEIN"/>
    <property type="match status" value="1"/>
</dbReference>
<feature type="transmembrane region" description="Helical" evidence="2">
    <location>
        <begin position="204"/>
        <end position="223"/>
    </location>
</feature>
<dbReference type="PANTHER" id="PTHR40466">
    <property type="entry name" value="EXPRESSED PROTEIN"/>
    <property type="match status" value="1"/>
</dbReference>
<keyword evidence="4" id="KW-1185">Reference proteome</keyword>
<evidence type="ECO:0000313" key="3">
    <source>
        <dbReference type="EMBL" id="RDK37250.1"/>
    </source>
</evidence>
<gene>
    <name evidence="3" type="ORF">M752DRAFT_330546</name>
</gene>